<dbReference type="Proteomes" id="UP001239680">
    <property type="component" value="Unassembled WGS sequence"/>
</dbReference>
<reference evidence="1 2" key="1">
    <citation type="submission" date="2023-08" db="EMBL/GenBank/DDBJ databases">
        <title>Characterization of two Paracoccaceae strains isolated from Phycosphere and proposal of Xinfangfangia lacusdiani sp. nov.</title>
        <authorList>
            <person name="Deng Y."/>
            <person name="Zhang Y.Q."/>
        </authorList>
    </citation>
    <scope>NUCLEOTIDE SEQUENCE [LARGE SCALE GENOMIC DNA]</scope>
    <source>
        <strain evidence="1 2">CPCC 101601</strain>
    </source>
</reference>
<dbReference type="Pfam" id="PF04268">
    <property type="entry name" value="SoxG"/>
    <property type="match status" value="1"/>
</dbReference>
<dbReference type="EMBL" id="JAVDBT010000018">
    <property type="protein sequence ID" value="MDQ2067909.1"/>
    <property type="molecule type" value="Genomic_DNA"/>
</dbReference>
<dbReference type="Gene3D" id="3.30.1360.120">
    <property type="entry name" value="Probable tRNA modification gtpase trme, domain 1"/>
    <property type="match status" value="1"/>
</dbReference>
<organism evidence="1 2">
    <name type="scientific">Pseudogemmobacter lacusdianii</name>
    <dbReference type="NCBI Taxonomy" id="3069608"/>
    <lineage>
        <taxon>Bacteria</taxon>
        <taxon>Pseudomonadati</taxon>
        <taxon>Pseudomonadota</taxon>
        <taxon>Alphaproteobacteria</taxon>
        <taxon>Rhodobacterales</taxon>
        <taxon>Paracoccaceae</taxon>
        <taxon>Pseudogemmobacter</taxon>
    </lineage>
</organism>
<dbReference type="RefSeq" id="WP_306681620.1">
    <property type="nucleotide sequence ID" value="NZ_JAVDBT010000018.1"/>
</dbReference>
<keyword evidence="2" id="KW-1185">Reference proteome</keyword>
<dbReference type="SUPFAM" id="SSF103025">
    <property type="entry name" value="Folate-binding domain"/>
    <property type="match status" value="1"/>
</dbReference>
<evidence type="ECO:0000313" key="1">
    <source>
        <dbReference type="EMBL" id="MDQ2067909.1"/>
    </source>
</evidence>
<sequence length="174" mass="17991">MLDHGKNWDVAPDWATAELNVAGVTIRSLDLAETALVSGDLAAFAATSGLDAEGAGAFGEATGERYTVRLARDRLLLVGPLPEAVTESWNAAGFAVTATGGMDHVFTLSGAGLAALLARATTVDPAIGSRSAMIGFGGVPAVVYRHAGSDALRLHVERSLAAYLWTWLQTALKA</sequence>
<proteinExistence type="predicted"/>
<gene>
    <name evidence="1" type="ORF">Q9295_16155</name>
</gene>
<name>A0ABU0W1M2_9RHOB</name>
<dbReference type="InterPro" id="IPR007375">
    <property type="entry name" value="SoxG"/>
</dbReference>
<evidence type="ECO:0000313" key="2">
    <source>
        <dbReference type="Proteomes" id="UP001239680"/>
    </source>
</evidence>
<comment type="caution">
    <text evidence="1">The sequence shown here is derived from an EMBL/GenBank/DDBJ whole genome shotgun (WGS) entry which is preliminary data.</text>
</comment>
<protein>
    <submittedName>
        <fullName evidence="1">Sarcosine oxidase subunit gamma family protein</fullName>
    </submittedName>
</protein>
<dbReference type="InterPro" id="IPR027266">
    <property type="entry name" value="TrmE/GcvT-like"/>
</dbReference>
<accession>A0ABU0W1M2</accession>